<dbReference type="GO" id="GO:0003677">
    <property type="term" value="F:DNA binding"/>
    <property type="evidence" value="ECO:0007669"/>
    <property type="project" value="UniProtKB-UniRule"/>
</dbReference>
<keyword evidence="2" id="KW-0229">DNA integration</keyword>
<dbReference type="Pfam" id="PF00589">
    <property type="entry name" value="Phage_integrase"/>
    <property type="match status" value="1"/>
</dbReference>
<dbReference type="Proteomes" id="UP000366872">
    <property type="component" value="Unassembled WGS sequence"/>
</dbReference>
<evidence type="ECO:0000256" key="5">
    <source>
        <dbReference type="PROSITE-ProRule" id="PRU01248"/>
    </source>
</evidence>
<evidence type="ECO:0008006" key="10">
    <source>
        <dbReference type="Google" id="ProtNLM"/>
    </source>
</evidence>
<dbReference type="InterPro" id="IPR050090">
    <property type="entry name" value="Tyrosine_recombinase_XerCD"/>
</dbReference>
<dbReference type="PANTHER" id="PTHR30349:SF41">
    <property type="entry name" value="INTEGRASE_RECOMBINASE PROTEIN MJ0367-RELATED"/>
    <property type="match status" value="1"/>
</dbReference>
<organism evidence="8 9">
    <name type="scientific">Pontiella desulfatans</name>
    <dbReference type="NCBI Taxonomy" id="2750659"/>
    <lineage>
        <taxon>Bacteria</taxon>
        <taxon>Pseudomonadati</taxon>
        <taxon>Kiritimatiellota</taxon>
        <taxon>Kiritimatiellia</taxon>
        <taxon>Kiritimatiellales</taxon>
        <taxon>Pontiellaceae</taxon>
        <taxon>Pontiella</taxon>
    </lineage>
</organism>
<evidence type="ECO:0000256" key="4">
    <source>
        <dbReference type="ARBA" id="ARBA00023172"/>
    </source>
</evidence>
<dbReference type="PROSITE" id="PS51898">
    <property type="entry name" value="TYR_RECOMBINASE"/>
    <property type="match status" value="1"/>
</dbReference>
<evidence type="ECO:0000313" key="8">
    <source>
        <dbReference type="EMBL" id="VGO14725.1"/>
    </source>
</evidence>
<dbReference type="InterPro" id="IPR044068">
    <property type="entry name" value="CB"/>
</dbReference>
<comment type="similarity">
    <text evidence="1">Belongs to the 'phage' integrase family.</text>
</comment>
<dbReference type="Gene3D" id="1.10.443.10">
    <property type="entry name" value="Intergrase catalytic core"/>
    <property type="match status" value="1"/>
</dbReference>
<feature type="domain" description="Core-binding (CB)" evidence="7">
    <location>
        <begin position="68"/>
        <end position="157"/>
    </location>
</feature>
<proteinExistence type="inferred from homology"/>
<evidence type="ECO:0000313" key="9">
    <source>
        <dbReference type="Proteomes" id="UP000366872"/>
    </source>
</evidence>
<evidence type="ECO:0000256" key="3">
    <source>
        <dbReference type="ARBA" id="ARBA00023125"/>
    </source>
</evidence>
<keyword evidence="4" id="KW-0233">DNA recombination</keyword>
<dbReference type="Gene3D" id="1.10.150.130">
    <property type="match status" value="1"/>
</dbReference>
<dbReference type="InterPro" id="IPR002104">
    <property type="entry name" value="Integrase_catalytic"/>
</dbReference>
<dbReference type="InterPro" id="IPR011010">
    <property type="entry name" value="DNA_brk_join_enz"/>
</dbReference>
<evidence type="ECO:0000259" key="7">
    <source>
        <dbReference type="PROSITE" id="PS51900"/>
    </source>
</evidence>
<evidence type="ECO:0000259" key="6">
    <source>
        <dbReference type="PROSITE" id="PS51898"/>
    </source>
</evidence>
<dbReference type="InterPro" id="IPR010998">
    <property type="entry name" value="Integrase_recombinase_N"/>
</dbReference>
<dbReference type="SUPFAM" id="SSF56349">
    <property type="entry name" value="DNA breaking-rejoining enzymes"/>
    <property type="match status" value="1"/>
</dbReference>
<dbReference type="GO" id="GO:0006310">
    <property type="term" value="P:DNA recombination"/>
    <property type="evidence" value="ECO:0007669"/>
    <property type="project" value="UniProtKB-KW"/>
</dbReference>
<accession>A0A6C2U499</accession>
<keyword evidence="9" id="KW-1185">Reference proteome</keyword>
<dbReference type="EMBL" id="CAAHFG010000002">
    <property type="protein sequence ID" value="VGO14725.1"/>
    <property type="molecule type" value="Genomic_DNA"/>
</dbReference>
<keyword evidence="3 5" id="KW-0238">DNA-binding</keyword>
<dbReference type="PANTHER" id="PTHR30349">
    <property type="entry name" value="PHAGE INTEGRASE-RELATED"/>
    <property type="match status" value="1"/>
</dbReference>
<dbReference type="GO" id="GO:0015074">
    <property type="term" value="P:DNA integration"/>
    <property type="evidence" value="ECO:0007669"/>
    <property type="project" value="UniProtKB-KW"/>
</dbReference>
<gene>
    <name evidence="8" type="ORF">PDESU_03294</name>
</gene>
<dbReference type="AlphaFoldDB" id="A0A6C2U499"/>
<reference evidence="8 9" key="1">
    <citation type="submission" date="2019-04" db="EMBL/GenBank/DDBJ databases">
        <authorList>
            <person name="Van Vliet M D."/>
        </authorList>
    </citation>
    <scope>NUCLEOTIDE SEQUENCE [LARGE SCALE GENOMIC DNA]</scope>
    <source>
        <strain evidence="8 9">F1</strain>
    </source>
</reference>
<evidence type="ECO:0000256" key="1">
    <source>
        <dbReference type="ARBA" id="ARBA00008857"/>
    </source>
</evidence>
<sequence length="357" mass="40483">MAIYKRGDKYWISIYRGAGKPRKYLPAGTDCRETALAMEAMIKTAMNGNMARDRLYEAIDSLMGWNQVPGVIVGDLWATYLKTKPTVGPHTMRQRESLCRKLSDWLTGKYPATKELHQITPQQAFEFSDWLLEEKGGKGKTHNNRIGNLKTVFKAIQVRANINENPFGLHGKMSESDSVHGRPFTDAEQAAIFARCCEVGKDWLAICTVSKYSGARLKDLAQLKWDQVTQKHIDITPAKTKKHGIRALIPIHVNVSKELNMLDRSGEYVFPTLAARYLENDRSESGFMEDIMNPIDIDREGAHITFHCWRHTFRTMMAAAKVPADVAMKIAGWTNEETAELYNHDFSQMQEAIDALE</sequence>
<feature type="domain" description="Tyr recombinase" evidence="6">
    <location>
        <begin position="179"/>
        <end position="355"/>
    </location>
</feature>
<evidence type="ECO:0000256" key="2">
    <source>
        <dbReference type="ARBA" id="ARBA00022908"/>
    </source>
</evidence>
<dbReference type="RefSeq" id="WP_136080359.1">
    <property type="nucleotide sequence ID" value="NZ_CAAHFG010000002.1"/>
</dbReference>
<dbReference type="PROSITE" id="PS51900">
    <property type="entry name" value="CB"/>
    <property type="match status" value="1"/>
</dbReference>
<dbReference type="InterPro" id="IPR013762">
    <property type="entry name" value="Integrase-like_cat_sf"/>
</dbReference>
<name>A0A6C2U499_PONDE</name>
<protein>
    <recommendedName>
        <fullName evidence="10">Defective protein IntQ</fullName>
    </recommendedName>
</protein>